<dbReference type="InterPro" id="IPR018642">
    <property type="entry name" value="DUF2066"/>
</dbReference>
<dbReference type="RefSeq" id="WP_285765158.1">
    <property type="nucleotide sequence ID" value="NZ_BSYJ01000006.1"/>
</dbReference>
<accession>A0ABQ6M2Q7</accession>
<reference evidence="1 2" key="1">
    <citation type="submission" date="2023-04" db="EMBL/GenBank/DDBJ databases">
        <title>Marinobulbifer ophiurae gen. nov., sp. Nov., isolate from tissue of brittle star Ophioplocus japonicus.</title>
        <authorList>
            <person name="Kawano K."/>
            <person name="Sawayama S."/>
            <person name="Nakagawa S."/>
        </authorList>
    </citation>
    <scope>NUCLEOTIDE SEQUENCE [LARGE SCALE GENOMIC DNA]</scope>
    <source>
        <strain evidence="1 2">NKW57</strain>
    </source>
</reference>
<keyword evidence="2" id="KW-1185">Reference proteome</keyword>
<gene>
    <name evidence="1" type="ORF">MNKW57_28730</name>
</gene>
<organism evidence="1 2">
    <name type="scientific">Biformimicrobium ophioploci</name>
    <dbReference type="NCBI Taxonomy" id="3036711"/>
    <lineage>
        <taxon>Bacteria</taxon>
        <taxon>Pseudomonadati</taxon>
        <taxon>Pseudomonadota</taxon>
        <taxon>Gammaproteobacteria</taxon>
        <taxon>Cellvibrionales</taxon>
        <taxon>Microbulbiferaceae</taxon>
        <taxon>Biformimicrobium</taxon>
    </lineage>
</organism>
<protein>
    <submittedName>
        <fullName evidence="1">DUF2066 domain-containing protein</fullName>
    </submittedName>
</protein>
<proteinExistence type="predicted"/>
<name>A0ABQ6M2Q7_9GAMM</name>
<evidence type="ECO:0000313" key="1">
    <source>
        <dbReference type="EMBL" id="GMG88552.1"/>
    </source>
</evidence>
<dbReference type="Proteomes" id="UP001224392">
    <property type="component" value="Unassembled WGS sequence"/>
</dbReference>
<sequence length="364" mass="39821">MRKIGLLGRSLLAVLALGLAVWTPVQAEILPGMYEVTEIVASREASERREASGRALGRVLVRVTGNADATANPEVQEVLRRAGDYLQTYHYSNEAGSLYLNLGFEPQAINSLVQRLGLPLWPNNRPRTLVWLAADTLREGRHLVDETLHPEFLGALEGVARERGLPLVLPAQDGADLQAFHVGSLWALNEQVAQSASVRYGADVILMGRLLEATGGRWQANWVLMHQGSSFAFDSRGNSMEEVASGGISGAVGFLAQRYAVRASGPGSSEALVLELSGLNDFDDYSRAKKYLLDLAQVKNAVVASVYRDRMTLYLYTVGQLSSLQNALALDRKLAQQDETGLMDLSGYRAPLGSPENPLRYRWQ</sequence>
<dbReference type="Pfam" id="PF09839">
    <property type="entry name" value="DUF2066"/>
    <property type="match status" value="1"/>
</dbReference>
<dbReference type="EMBL" id="BSYJ01000006">
    <property type="protein sequence ID" value="GMG88552.1"/>
    <property type="molecule type" value="Genomic_DNA"/>
</dbReference>
<comment type="caution">
    <text evidence="1">The sequence shown here is derived from an EMBL/GenBank/DDBJ whole genome shotgun (WGS) entry which is preliminary data.</text>
</comment>
<evidence type="ECO:0000313" key="2">
    <source>
        <dbReference type="Proteomes" id="UP001224392"/>
    </source>
</evidence>